<evidence type="ECO:0000313" key="2">
    <source>
        <dbReference type="Proteomes" id="UP000278398"/>
    </source>
</evidence>
<keyword evidence="2" id="KW-1185">Reference proteome</keyword>
<dbReference type="RefSeq" id="WP_126698214.1">
    <property type="nucleotide sequence ID" value="NZ_RWKW01000012.1"/>
</dbReference>
<organism evidence="1 2">
    <name type="scientific">Aquibium carbonis</name>
    <dbReference type="NCBI Taxonomy" id="2495581"/>
    <lineage>
        <taxon>Bacteria</taxon>
        <taxon>Pseudomonadati</taxon>
        <taxon>Pseudomonadota</taxon>
        <taxon>Alphaproteobacteria</taxon>
        <taxon>Hyphomicrobiales</taxon>
        <taxon>Phyllobacteriaceae</taxon>
        <taxon>Aquibium</taxon>
    </lineage>
</organism>
<dbReference type="AlphaFoldDB" id="A0A3R9YHA1"/>
<dbReference type="PANTHER" id="PTHR12993">
    <property type="entry name" value="N-ACETYLGLUCOSAMINYL-PHOSPHATIDYLINOSITOL DE-N-ACETYLASE-RELATED"/>
    <property type="match status" value="1"/>
</dbReference>
<evidence type="ECO:0000313" key="1">
    <source>
        <dbReference type="EMBL" id="RST87718.1"/>
    </source>
</evidence>
<dbReference type="InterPro" id="IPR024078">
    <property type="entry name" value="LmbE-like_dom_sf"/>
</dbReference>
<dbReference type="SUPFAM" id="SSF102588">
    <property type="entry name" value="LmbE-like"/>
    <property type="match status" value="1"/>
</dbReference>
<dbReference type="Gene3D" id="3.40.50.10320">
    <property type="entry name" value="LmbE-like"/>
    <property type="match status" value="1"/>
</dbReference>
<comment type="caution">
    <text evidence="1">The sequence shown here is derived from an EMBL/GenBank/DDBJ whole genome shotgun (WGS) entry which is preliminary data.</text>
</comment>
<dbReference type="InterPro" id="IPR003737">
    <property type="entry name" value="GlcNAc_PI_deacetylase-related"/>
</dbReference>
<dbReference type="PANTHER" id="PTHR12993:SF29">
    <property type="entry name" value="BLR3841 PROTEIN"/>
    <property type="match status" value="1"/>
</dbReference>
<sequence length="254" mass="28639">MCALEPGWLPQLERREEWVRTARFPPRGPILVVAPHPDDESLGCGGLIAAAVRRGERVHTVFVTDGGASHRNSASWTRTRLAARREAEAIEALKRLGAEQSPRSFLGLPDADMPSPNSSAYRIAKAHMVSILRYLSPAFAIIPWRRDPHCDHRDSWSLVMDSLSAADHSCEVLEYAIWLDELGLPEDRPRPIEMEILRFDISDVVDAKKHAVRAHRSQLGQLILDDPSAFVLSDRTIERLTGPEEVYWRPCVRE</sequence>
<dbReference type="OrthoDB" id="9790023at2"/>
<gene>
    <name evidence="1" type="ORF">EJC49_04220</name>
</gene>
<accession>A0A3R9YHA1</accession>
<name>A0A3R9YHA1_9HYPH</name>
<dbReference type="EMBL" id="RWKW01000012">
    <property type="protein sequence ID" value="RST87718.1"/>
    <property type="molecule type" value="Genomic_DNA"/>
</dbReference>
<protein>
    <submittedName>
        <fullName evidence="1">PIG-L family deacetylase</fullName>
    </submittedName>
</protein>
<dbReference type="Pfam" id="PF02585">
    <property type="entry name" value="PIG-L"/>
    <property type="match status" value="1"/>
</dbReference>
<reference evidence="1 2" key="1">
    <citation type="submission" date="2018-12" db="EMBL/GenBank/DDBJ databases">
        <title>Mesorhizobium carbonis sp. nov., isolated from coal mine water.</title>
        <authorList>
            <person name="Xin W."/>
            <person name="Xu Z."/>
            <person name="Xiang F."/>
            <person name="Zhang J."/>
            <person name="Xi L."/>
            <person name="Liu J."/>
        </authorList>
    </citation>
    <scope>NUCLEOTIDE SEQUENCE [LARGE SCALE GENOMIC DNA]</scope>
    <source>
        <strain evidence="1 2">B2.3</strain>
    </source>
</reference>
<dbReference type="Proteomes" id="UP000278398">
    <property type="component" value="Unassembled WGS sequence"/>
</dbReference>
<dbReference type="GO" id="GO:0016811">
    <property type="term" value="F:hydrolase activity, acting on carbon-nitrogen (but not peptide) bonds, in linear amides"/>
    <property type="evidence" value="ECO:0007669"/>
    <property type="project" value="TreeGrafter"/>
</dbReference>
<proteinExistence type="predicted"/>